<dbReference type="PROSITE" id="PS00830">
    <property type="entry name" value="GREAB_2"/>
    <property type="match status" value="1"/>
</dbReference>
<evidence type="ECO:0000313" key="3">
    <source>
        <dbReference type="EMBL" id="MFD1235366.1"/>
    </source>
</evidence>
<dbReference type="PIRSF" id="PIRSF006092">
    <property type="entry name" value="GreA_GreB"/>
    <property type="match status" value="1"/>
</dbReference>
<dbReference type="Proteomes" id="UP001597182">
    <property type="component" value="Unassembled WGS sequence"/>
</dbReference>
<keyword evidence="3" id="KW-0648">Protein biosynthesis</keyword>
<name>A0ABW3VJX5_9PSEU</name>
<evidence type="ECO:0000259" key="2">
    <source>
        <dbReference type="Pfam" id="PF01272"/>
    </source>
</evidence>
<sequence length="169" mass="18946">MTEEAVWLAEIAYQRLRNELAELLRQRAEGAEGGAGDHLVGDSADSTGDHQRLTDRRERDNRIRKLQELLQKAIVSHDPPDDGVAEPGMLLTVRYEEDQESETFLLSHYEEGAYPDDFMTCSPDSPLGSAVLGKKEGDRIEYSLPNGERMQVTLLRAVPYRTETFPVAG</sequence>
<feature type="compositionally biased region" description="Basic and acidic residues" evidence="1">
    <location>
        <begin position="47"/>
        <end position="58"/>
    </location>
</feature>
<dbReference type="Gene3D" id="3.10.50.30">
    <property type="entry name" value="Transcription elongation factor, GreA/GreB, C-terminal domain"/>
    <property type="match status" value="1"/>
</dbReference>
<proteinExistence type="predicted"/>
<feature type="region of interest" description="Disordered" evidence="1">
    <location>
        <begin position="32"/>
        <end position="58"/>
    </location>
</feature>
<gene>
    <name evidence="3" type="ORF">ACFQ34_18930</name>
</gene>
<evidence type="ECO:0000256" key="1">
    <source>
        <dbReference type="SAM" id="MobiDB-lite"/>
    </source>
</evidence>
<dbReference type="SUPFAM" id="SSF54534">
    <property type="entry name" value="FKBP-like"/>
    <property type="match status" value="1"/>
</dbReference>
<dbReference type="GO" id="GO:0003746">
    <property type="term" value="F:translation elongation factor activity"/>
    <property type="evidence" value="ECO:0007669"/>
    <property type="project" value="UniProtKB-KW"/>
</dbReference>
<dbReference type="InterPro" id="IPR018151">
    <property type="entry name" value="TF_GreA/GreB_CS"/>
</dbReference>
<dbReference type="PANTHER" id="PTHR30437">
    <property type="entry name" value="TRANSCRIPTION ELONGATION FACTOR GREA"/>
    <property type="match status" value="1"/>
</dbReference>
<dbReference type="EMBL" id="JBHTMB010000159">
    <property type="protein sequence ID" value="MFD1235366.1"/>
    <property type="molecule type" value="Genomic_DNA"/>
</dbReference>
<reference evidence="4" key="1">
    <citation type="journal article" date="2019" name="Int. J. Syst. Evol. Microbiol.">
        <title>The Global Catalogue of Microorganisms (GCM) 10K type strain sequencing project: providing services to taxonomists for standard genome sequencing and annotation.</title>
        <authorList>
            <consortium name="The Broad Institute Genomics Platform"/>
            <consortium name="The Broad Institute Genome Sequencing Center for Infectious Disease"/>
            <person name="Wu L."/>
            <person name="Ma J."/>
        </authorList>
    </citation>
    <scope>NUCLEOTIDE SEQUENCE [LARGE SCALE GENOMIC DNA]</scope>
    <source>
        <strain evidence="4">CCUG 49018</strain>
    </source>
</reference>
<protein>
    <submittedName>
        <fullName evidence="3">GreA/GreB family elongation factor</fullName>
    </submittedName>
</protein>
<keyword evidence="4" id="KW-1185">Reference proteome</keyword>
<dbReference type="InterPro" id="IPR023459">
    <property type="entry name" value="Tscrpt_elong_fac_GreA/B_fam"/>
</dbReference>
<keyword evidence="3" id="KW-0251">Elongation factor</keyword>
<comment type="caution">
    <text evidence="3">The sequence shown here is derived from an EMBL/GenBank/DDBJ whole genome shotgun (WGS) entry which is preliminary data.</text>
</comment>
<feature type="domain" description="Transcription elongation factor GreA/GreB C-terminal" evidence="2">
    <location>
        <begin position="83"/>
        <end position="154"/>
    </location>
</feature>
<dbReference type="InterPro" id="IPR001437">
    <property type="entry name" value="Tscrpt_elong_fac_GreA/B_C"/>
</dbReference>
<dbReference type="Pfam" id="PF01272">
    <property type="entry name" value="GreA_GreB"/>
    <property type="match status" value="1"/>
</dbReference>
<dbReference type="PANTHER" id="PTHR30437:SF4">
    <property type="entry name" value="TRANSCRIPTION ELONGATION FACTOR GREA"/>
    <property type="match status" value="1"/>
</dbReference>
<organism evidence="3 4">
    <name type="scientific">Pseudonocardia benzenivorans</name>
    <dbReference type="NCBI Taxonomy" id="228005"/>
    <lineage>
        <taxon>Bacteria</taxon>
        <taxon>Bacillati</taxon>
        <taxon>Actinomycetota</taxon>
        <taxon>Actinomycetes</taxon>
        <taxon>Pseudonocardiales</taxon>
        <taxon>Pseudonocardiaceae</taxon>
        <taxon>Pseudonocardia</taxon>
    </lineage>
</organism>
<accession>A0ABW3VJX5</accession>
<evidence type="ECO:0000313" key="4">
    <source>
        <dbReference type="Proteomes" id="UP001597182"/>
    </source>
</evidence>
<dbReference type="InterPro" id="IPR036953">
    <property type="entry name" value="GreA/GreB_C_sf"/>
</dbReference>
<dbReference type="RefSeq" id="WP_013674445.1">
    <property type="nucleotide sequence ID" value="NZ_BAABKS010000005.1"/>
</dbReference>